<dbReference type="AlphaFoldDB" id="A0A0N0ZV68"/>
<reference evidence="4" key="2">
    <citation type="submission" date="2015-09" db="EMBL/GenBank/DDBJ databases">
        <title>Draft genome sequence of a multidrug-resistant Chryseobacterium indologenes isolate from Malaysia.</title>
        <authorList>
            <person name="Yu C.Y."/>
            <person name="Ang G.Y."/>
            <person name="Chan K.-G."/>
        </authorList>
    </citation>
    <scope>NUCLEOTIDE SEQUENCE [LARGE SCALE GENOMIC DNA]</scope>
    <source>
        <strain evidence="4">CI_885</strain>
    </source>
</reference>
<keyword evidence="2" id="KW-1133">Transmembrane helix</keyword>
<keyword evidence="1" id="KW-0175">Coiled coil</keyword>
<evidence type="ECO:0000313" key="3">
    <source>
        <dbReference type="EMBL" id="KPE49749.1"/>
    </source>
</evidence>
<feature type="coiled-coil region" evidence="1">
    <location>
        <begin position="46"/>
        <end position="73"/>
    </location>
</feature>
<proteinExistence type="predicted"/>
<dbReference type="EMBL" id="LJOD01000015">
    <property type="protein sequence ID" value="KPE49749.1"/>
    <property type="molecule type" value="Genomic_DNA"/>
</dbReference>
<name>A0A0N0ZV68_CHRID</name>
<comment type="caution">
    <text evidence="3">The sequence shown here is derived from an EMBL/GenBank/DDBJ whole genome shotgun (WGS) entry which is preliminary data.</text>
</comment>
<evidence type="ECO:0000313" key="4">
    <source>
        <dbReference type="Proteomes" id="UP000037953"/>
    </source>
</evidence>
<accession>A0A0N0ZV68</accession>
<evidence type="ECO:0000256" key="2">
    <source>
        <dbReference type="SAM" id="Phobius"/>
    </source>
</evidence>
<evidence type="ECO:0000256" key="1">
    <source>
        <dbReference type="SAM" id="Coils"/>
    </source>
</evidence>
<keyword evidence="2" id="KW-0472">Membrane</keyword>
<protein>
    <submittedName>
        <fullName evidence="3">Uncharacterized protein</fullName>
    </submittedName>
</protein>
<reference evidence="3 4" key="1">
    <citation type="journal article" date="2015" name="Genom Data">
        <title>Draft genome sequence of a multidrug-resistant Chryseobacterium indologenes isolate from Malaysia.</title>
        <authorList>
            <person name="Yu C.Y."/>
            <person name="Ang G.Y."/>
            <person name="Cheng H.J."/>
            <person name="Cheong Y.M."/>
            <person name="Yin W.F."/>
            <person name="Chan K.G."/>
        </authorList>
    </citation>
    <scope>NUCLEOTIDE SEQUENCE [LARGE SCALE GENOMIC DNA]</scope>
    <source>
        <strain evidence="3 4">CI_885</strain>
    </source>
</reference>
<sequence length="74" mass="8800">MTDLILLLSLFLVLIIPIGLLLWELRESGKLIVKYMKMLDNCNRSKDDLIKANFRLKKLNRKLKNEIMKLKKEK</sequence>
<gene>
    <name evidence="3" type="ORF">AOB46_18660</name>
</gene>
<keyword evidence="2" id="KW-0812">Transmembrane</keyword>
<organism evidence="3 4">
    <name type="scientific">Chryseobacterium indologenes</name>
    <name type="common">Flavobacterium indologenes</name>
    <dbReference type="NCBI Taxonomy" id="253"/>
    <lineage>
        <taxon>Bacteria</taxon>
        <taxon>Pseudomonadati</taxon>
        <taxon>Bacteroidota</taxon>
        <taxon>Flavobacteriia</taxon>
        <taxon>Flavobacteriales</taxon>
        <taxon>Weeksellaceae</taxon>
        <taxon>Chryseobacterium group</taxon>
        <taxon>Chryseobacterium</taxon>
    </lineage>
</organism>
<feature type="transmembrane region" description="Helical" evidence="2">
    <location>
        <begin position="6"/>
        <end position="25"/>
    </location>
</feature>
<dbReference type="Proteomes" id="UP000037953">
    <property type="component" value="Unassembled WGS sequence"/>
</dbReference>